<reference evidence="3" key="1">
    <citation type="journal article" date="2019" name="Int. J. Syst. Evol. Microbiol.">
        <title>The Global Catalogue of Microorganisms (GCM) 10K type strain sequencing project: providing services to taxonomists for standard genome sequencing and annotation.</title>
        <authorList>
            <consortium name="The Broad Institute Genomics Platform"/>
            <consortium name="The Broad Institute Genome Sequencing Center for Infectious Disease"/>
            <person name="Wu L."/>
            <person name="Ma J."/>
        </authorList>
    </citation>
    <scope>NUCLEOTIDE SEQUENCE [LARGE SCALE GENOMIC DNA]</scope>
    <source>
        <strain evidence="3">KCTC 42964</strain>
    </source>
</reference>
<dbReference type="EMBL" id="JBHRTR010000020">
    <property type="protein sequence ID" value="MFC3227191.1"/>
    <property type="molecule type" value="Genomic_DNA"/>
</dbReference>
<feature type="transmembrane region" description="Helical" evidence="1">
    <location>
        <begin position="6"/>
        <end position="25"/>
    </location>
</feature>
<keyword evidence="3" id="KW-1185">Reference proteome</keyword>
<organism evidence="2 3">
    <name type="scientific">Marinibaculum pumilum</name>
    <dbReference type="NCBI Taxonomy" id="1766165"/>
    <lineage>
        <taxon>Bacteria</taxon>
        <taxon>Pseudomonadati</taxon>
        <taxon>Pseudomonadota</taxon>
        <taxon>Alphaproteobacteria</taxon>
        <taxon>Rhodospirillales</taxon>
        <taxon>Rhodospirillaceae</taxon>
        <taxon>Marinibaculum</taxon>
    </lineage>
</organism>
<keyword evidence="1" id="KW-1133">Transmembrane helix</keyword>
<evidence type="ECO:0000256" key="1">
    <source>
        <dbReference type="SAM" id="Phobius"/>
    </source>
</evidence>
<accession>A0ABV7KXR7</accession>
<evidence type="ECO:0000313" key="2">
    <source>
        <dbReference type="EMBL" id="MFC3227191.1"/>
    </source>
</evidence>
<dbReference type="RefSeq" id="WP_379899352.1">
    <property type="nucleotide sequence ID" value="NZ_JBHRTR010000020.1"/>
</dbReference>
<dbReference type="Proteomes" id="UP001595528">
    <property type="component" value="Unassembled WGS sequence"/>
</dbReference>
<keyword evidence="1" id="KW-0472">Membrane</keyword>
<feature type="transmembrane region" description="Helical" evidence="1">
    <location>
        <begin position="37"/>
        <end position="58"/>
    </location>
</feature>
<gene>
    <name evidence="2" type="ORF">ACFOGJ_08125</name>
</gene>
<evidence type="ECO:0000313" key="3">
    <source>
        <dbReference type="Proteomes" id="UP001595528"/>
    </source>
</evidence>
<sequence length="171" mass="17788">MTALTPILLAAGWCLLHLAAYLAGLRNLAVLRTERGIFLFHALPVVAAGLALLVWLALAPGEAARWTGAFGTAALMGIYAISFLELWSLAEGSYSLSILAATHRRGTASGKDLQALAAIGTAKQMARTASLLDLKLARRDEEGRLAITGRGRIAAAASAALLWLAGIGRAG</sequence>
<proteinExistence type="predicted"/>
<comment type="caution">
    <text evidence="2">The sequence shown here is derived from an EMBL/GenBank/DDBJ whole genome shotgun (WGS) entry which is preliminary data.</text>
</comment>
<protein>
    <submittedName>
        <fullName evidence="2">Uncharacterized protein</fullName>
    </submittedName>
</protein>
<keyword evidence="1" id="KW-0812">Transmembrane</keyword>
<feature type="transmembrane region" description="Helical" evidence="1">
    <location>
        <begin position="64"/>
        <end position="87"/>
    </location>
</feature>
<name>A0ABV7KXR7_9PROT</name>